<dbReference type="Proteomes" id="UP000036277">
    <property type="component" value="Unassembled WGS sequence"/>
</dbReference>
<dbReference type="OrthoDB" id="6443989at2"/>
<proteinExistence type="predicted"/>
<organism evidence="1 2">
    <name type="scientific">Xenorhabdus khoisanae</name>
    <dbReference type="NCBI Taxonomy" id="880157"/>
    <lineage>
        <taxon>Bacteria</taxon>
        <taxon>Pseudomonadati</taxon>
        <taxon>Pseudomonadota</taxon>
        <taxon>Gammaproteobacteria</taxon>
        <taxon>Enterobacterales</taxon>
        <taxon>Morganellaceae</taxon>
        <taxon>Xenorhabdus</taxon>
    </lineage>
</organism>
<dbReference type="AlphaFoldDB" id="A0A0J5IM96"/>
<dbReference type="EMBL" id="LFCV01000107">
    <property type="protein sequence ID" value="KMJ44290.1"/>
    <property type="molecule type" value="Genomic_DNA"/>
</dbReference>
<keyword evidence="2" id="KW-1185">Reference proteome</keyword>
<evidence type="ECO:0000313" key="1">
    <source>
        <dbReference type="EMBL" id="KMJ44290.1"/>
    </source>
</evidence>
<reference evidence="1 2" key="1">
    <citation type="submission" date="2015-06" db="EMBL/GenBank/DDBJ databases">
        <title>Draft Whole-Genome Sequence of the Entomopathogenic Bacterium Xenorhabdus khoisanae.</title>
        <authorList>
            <person name="Naidoo S."/>
            <person name="Featherston J."/>
            <person name="Gray V.M."/>
        </authorList>
    </citation>
    <scope>NUCLEOTIDE SEQUENCE [LARGE SCALE GENOMIC DNA]</scope>
    <source>
        <strain evidence="1 2">MCB</strain>
    </source>
</reference>
<name>A0A0J5IM96_9GAMM</name>
<gene>
    <name evidence="1" type="ORF">AB204_15155</name>
</gene>
<sequence>MKVIEFSEGFHVIEDVCFDKNRHGLRLTISSHGQMGLMKTSTGLIQAEQLMNILKRKLNMFKYRYIRLLFCNSADGNEHTDSFAAKFSRLLDRPRHVLVEAYKGMINVYGMEYYKDFMDENGKILVSKWRNFPFESHLNTNYPIWEHVRKKKAEYGGEHDHNITSVENASSVFGYGMGAADSTMRMASFYKNAFEELDNVRMKRILKDDIDPGYLYKLRRDPRKSQYEQKLLMYYKNILETFCDTCEPIEIRDMFSIRVFFCNGEIVRKNEWMKKTD</sequence>
<protein>
    <submittedName>
        <fullName evidence="1">Uncharacterized protein</fullName>
    </submittedName>
</protein>
<dbReference type="PATRIC" id="fig|880157.4.peg.3232"/>
<comment type="caution">
    <text evidence="1">The sequence shown here is derived from an EMBL/GenBank/DDBJ whole genome shotgun (WGS) entry which is preliminary data.</text>
</comment>
<dbReference type="STRING" id="880157.AB204_15155"/>
<accession>A0A0J5IM96</accession>
<dbReference type="RefSeq" id="WP_047964204.1">
    <property type="nucleotide sequence ID" value="NZ_CAWMBG010000107.1"/>
</dbReference>
<evidence type="ECO:0000313" key="2">
    <source>
        <dbReference type="Proteomes" id="UP000036277"/>
    </source>
</evidence>